<evidence type="ECO:0000313" key="1">
    <source>
        <dbReference type="EMBL" id="SFN76572.1"/>
    </source>
</evidence>
<dbReference type="STRING" id="649333.SAMN04487989_103274"/>
<reference evidence="2" key="1">
    <citation type="submission" date="2016-10" db="EMBL/GenBank/DDBJ databases">
        <authorList>
            <person name="Varghese N."/>
            <person name="Submissions S."/>
        </authorList>
    </citation>
    <scope>NUCLEOTIDE SEQUENCE [LARGE SCALE GENOMIC DNA]</scope>
    <source>
        <strain evidence="2">DSM 23925</strain>
    </source>
</reference>
<dbReference type="Proteomes" id="UP000198705">
    <property type="component" value="Unassembled WGS sequence"/>
</dbReference>
<organism evidence="1 2">
    <name type="scientific">Bizionia echini</name>
    <dbReference type="NCBI Taxonomy" id="649333"/>
    <lineage>
        <taxon>Bacteria</taxon>
        <taxon>Pseudomonadati</taxon>
        <taxon>Bacteroidota</taxon>
        <taxon>Flavobacteriia</taxon>
        <taxon>Flavobacteriales</taxon>
        <taxon>Flavobacteriaceae</taxon>
        <taxon>Bizionia</taxon>
    </lineage>
</organism>
<name>A0A1I5BPF1_9FLAO</name>
<protein>
    <submittedName>
        <fullName evidence="1">Uncharacterized protein</fullName>
    </submittedName>
</protein>
<sequence>MRYNKKLQFHITLYTGLLVFWMLTSQGFAQENNYKLAEGFYELSGFEMAAGLYLLEDQTFFYFASFGNVDLKIYGVYTIFNSKKITLKPDNNLTKPFYFYGYKNPNKTNSITFSYKQPYDQKAEKLFIEMDGKQARFPEFSSETETVSLSVKLPKAEIIKIGYNNPEQQNAFQYDILETAKLQDGINDIKIFHNYYAEMTFGVSKMTFNLENGNLTDLNNSNQKTTHKQEINLDIKNQILAFIAEQKSNTSIVRDEKVYQKLN</sequence>
<dbReference type="OrthoDB" id="1445381at2"/>
<keyword evidence="2" id="KW-1185">Reference proteome</keyword>
<gene>
    <name evidence="1" type="ORF">SAMN04487989_103274</name>
</gene>
<accession>A0A1I5BPF1</accession>
<proteinExistence type="predicted"/>
<dbReference type="AlphaFoldDB" id="A0A1I5BPF1"/>
<dbReference type="EMBL" id="FOVN01000003">
    <property type="protein sequence ID" value="SFN76572.1"/>
    <property type="molecule type" value="Genomic_DNA"/>
</dbReference>
<evidence type="ECO:0000313" key="2">
    <source>
        <dbReference type="Proteomes" id="UP000198705"/>
    </source>
</evidence>
<dbReference type="RefSeq" id="WP_092208126.1">
    <property type="nucleotide sequence ID" value="NZ_FOVN01000003.1"/>
</dbReference>